<dbReference type="AlphaFoldDB" id="A0AAJ2X6G6"/>
<evidence type="ECO:0000313" key="1">
    <source>
        <dbReference type="EMBL" id="MEC3889434.1"/>
    </source>
</evidence>
<sequence length="200" mass="23474">MILNDEVCEKLWDGTLSICFFVSDGQCVWVLDGKENFSLDGEKDYKAYLSRGYITNDQYEAACRDFRGGALKLNSSNFHQYLNNSSAKIVPMEELREFFLSSCIETDIILDKVEGYYLFGDEISPEICLKINHLASKLPNFYINFDRRIYMHLDGVRLHEDLAYDDWSSKNGDFSFLIPDNQRYWMKNSRDYWKIKSFSC</sequence>
<comment type="caution">
    <text evidence="1">The sequence shown here is derived from an EMBL/GenBank/DDBJ whole genome shotgun (WGS) entry which is preliminary data.</text>
</comment>
<proteinExistence type="predicted"/>
<reference evidence="1" key="1">
    <citation type="submission" date="2021-10" db="EMBL/GenBank/DDBJ databases">
        <authorList>
            <person name="Hussein R."/>
            <person name="Harrison J."/>
            <person name="Studholme D.J."/>
            <person name="Vicente J."/>
            <person name="Grant M."/>
        </authorList>
    </citation>
    <scope>NUCLEOTIDE SEQUENCE</scope>
    <source>
        <strain evidence="1">NCPPB 2970</strain>
    </source>
</reference>
<dbReference type="RefSeq" id="WP_080565818.1">
    <property type="nucleotide sequence ID" value="NZ_JAJFNJ020000003.1"/>
</dbReference>
<evidence type="ECO:0000313" key="2">
    <source>
        <dbReference type="Proteomes" id="UP001297361"/>
    </source>
</evidence>
<dbReference type="Proteomes" id="UP001297361">
    <property type="component" value="Unassembled WGS sequence"/>
</dbReference>
<dbReference type="EMBL" id="JAJFNJ020000003">
    <property type="protein sequence ID" value="MEC3889434.1"/>
    <property type="molecule type" value="Genomic_DNA"/>
</dbReference>
<name>A0AAJ2X6G6_XANCA</name>
<reference evidence="1" key="2">
    <citation type="submission" date="2024-01" db="EMBL/GenBank/DDBJ databases">
        <title>Long-read genome sequencing of X. campestris pv. papavericola.</title>
        <authorList>
            <person name="Hussain R.M.F."/>
            <person name="Greer S."/>
            <person name="Harrison J."/>
            <person name="Grant M."/>
            <person name="Vicente J."/>
            <person name="Studholme D.J."/>
        </authorList>
    </citation>
    <scope>NUCLEOTIDE SEQUENCE</scope>
    <source>
        <strain evidence="1">NCPPB 2970</strain>
    </source>
</reference>
<accession>A0AAJ2X6G6</accession>
<organism evidence="1 2">
    <name type="scientific">Xanthomonas campestris pv. papavericola</name>
    <dbReference type="NCBI Taxonomy" id="487881"/>
    <lineage>
        <taxon>Bacteria</taxon>
        <taxon>Pseudomonadati</taxon>
        <taxon>Pseudomonadota</taxon>
        <taxon>Gammaproteobacteria</taxon>
        <taxon>Lysobacterales</taxon>
        <taxon>Lysobacteraceae</taxon>
        <taxon>Xanthomonas</taxon>
    </lineage>
</organism>
<gene>
    <name evidence="1" type="ORF">LLE72_017215</name>
</gene>
<protein>
    <submittedName>
        <fullName evidence="1">Uncharacterized protein</fullName>
    </submittedName>
</protein>